<evidence type="ECO:0000313" key="13">
    <source>
        <dbReference type="Proteomes" id="UP001589608"/>
    </source>
</evidence>
<feature type="domain" description="Histidine kinase/HSP90-like ATPase" evidence="10">
    <location>
        <begin position="263"/>
        <end position="347"/>
    </location>
</feature>
<evidence type="ECO:0000256" key="3">
    <source>
        <dbReference type="ARBA" id="ARBA00022553"/>
    </source>
</evidence>
<reference evidence="12 13" key="1">
    <citation type="submission" date="2024-09" db="EMBL/GenBank/DDBJ databases">
        <authorList>
            <person name="Sun Q."/>
            <person name="Mori K."/>
        </authorList>
    </citation>
    <scope>NUCLEOTIDE SEQUENCE [LARGE SCALE GENOMIC DNA]</scope>
    <source>
        <strain evidence="12 13">JCM 3307</strain>
    </source>
</reference>
<dbReference type="InterPro" id="IPR011712">
    <property type="entry name" value="Sig_transdc_His_kin_sub3_dim/P"/>
</dbReference>
<name>A0ABV5M3I3_9ACTN</name>
<keyword evidence="3" id="KW-0597">Phosphoprotein</keyword>
<dbReference type="InterPro" id="IPR003594">
    <property type="entry name" value="HATPase_dom"/>
</dbReference>
<dbReference type="CDD" id="cd16917">
    <property type="entry name" value="HATPase_UhpB-NarQ-NarX-like"/>
    <property type="match status" value="1"/>
</dbReference>
<dbReference type="PANTHER" id="PTHR24421:SF10">
    <property type="entry name" value="NITRATE_NITRITE SENSOR PROTEIN NARQ"/>
    <property type="match status" value="1"/>
</dbReference>
<evidence type="ECO:0000256" key="1">
    <source>
        <dbReference type="ARBA" id="ARBA00000085"/>
    </source>
</evidence>
<evidence type="ECO:0000259" key="10">
    <source>
        <dbReference type="Pfam" id="PF02518"/>
    </source>
</evidence>
<feature type="domain" description="Signal transduction histidine kinase subgroup 3 dimerisation and phosphoacceptor" evidence="11">
    <location>
        <begin position="160"/>
        <end position="225"/>
    </location>
</feature>
<evidence type="ECO:0000259" key="11">
    <source>
        <dbReference type="Pfam" id="PF07730"/>
    </source>
</evidence>
<sequence length="395" mass="40773">MTDALIVGASLLLTVLAVETPWSPLPSPVVGTAGTLAALAQWWRRSHPHVAAVIGALGYALSGSEGPLLSGLFAAGAYGPRRLAWSMVAVGWAGATGLNSVRAGRLDWWDAEFAAAVAAATVGLGVHVRTRRALREAWRERAERADAERVLRDESARAAERARIAREMHDVLAHRVSLIALHAGALELTADGGTERIRDGAGLIRVTAREALAELRVVLGVLQTDAQPYVDLHSVVADARSAGQRVVVRDSAGQLPASATRVVQRVVQEGLTNARKHAPGAEVTVTIERSADGVAVTVVNPVTGATLDLPGSGTGLVGLAERVRLVGGTMTAGPAGIGWRLRVQLPVAVPAGESEPPPSTSAAGSPASHSSAVGSSPQAVPGMLAVEASRDGETR</sequence>
<evidence type="ECO:0000256" key="5">
    <source>
        <dbReference type="ARBA" id="ARBA00022741"/>
    </source>
</evidence>
<dbReference type="Gene3D" id="3.30.565.10">
    <property type="entry name" value="Histidine kinase-like ATPase, C-terminal domain"/>
    <property type="match status" value="1"/>
</dbReference>
<dbReference type="InterPro" id="IPR050482">
    <property type="entry name" value="Sensor_HK_TwoCompSys"/>
</dbReference>
<evidence type="ECO:0000256" key="6">
    <source>
        <dbReference type="ARBA" id="ARBA00022777"/>
    </source>
</evidence>
<keyword evidence="6 12" id="KW-0418">Kinase</keyword>
<organism evidence="12 13">
    <name type="scientific">Dactylosporangium vinaceum</name>
    <dbReference type="NCBI Taxonomy" id="53362"/>
    <lineage>
        <taxon>Bacteria</taxon>
        <taxon>Bacillati</taxon>
        <taxon>Actinomycetota</taxon>
        <taxon>Actinomycetes</taxon>
        <taxon>Micromonosporales</taxon>
        <taxon>Micromonosporaceae</taxon>
        <taxon>Dactylosporangium</taxon>
    </lineage>
</organism>
<dbReference type="RefSeq" id="WP_223103494.1">
    <property type="nucleotide sequence ID" value="NZ_CP061913.1"/>
</dbReference>
<comment type="catalytic activity">
    <reaction evidence="1">
        <text>ATP + protein L-histidine = ADP + protein N-phospho-L-histidine.</text>
        <dbReference type="EC" id="2.7.13.3"/>
    </reaction>
</comment>
<dbReference type="Pfam" id="PF07730">
    <property type="entry name" value="HisKA_3"/>
    <property type="match status" value="1"/>
</dbReference>
<dbReference type="PANTHER" id="PTHR24421">
    <property type="entry name" value="NITRATE/NITRITE SENSOR PROTEIN NARX-RELATED"/>
    <property type="match status" value="1"/>
</dbReference>
<dbReference type="EMBL" id="JBHMCA010000020">
    <property type="protein sequence ID" value="MFB9443411.1"/>
    <property type="molecule type" value="Genomic_DNA"/>
</dbReference>
<evidence type="ECO:0000256" key="2">
    <source>
        <dbReference type="ARBA" id="ARBA00012438"/>
    </source>
</evidence>
<dbReference type="GO" id="GO:0016301">
    <property type="term" value="F:kinase activity"/>
    <property type="evidence" value="ECO:0007669"/>
    <property type="project" value="UniProtKB-KW"/>
</dbReference>
<proteinExistence type="predicted"/>
<evidence type="ECO:0000256" key="7">
    <source>
        <dbReference type="ARBA" id="ARBA00022840"/>
    </source>
</evidence>
<keyword evidence="8" id="KW-0902">Two-component regulatory system</keyword>
<keyword evidence="7" id="KW-0067">ATP-binding</keyword>
<gene>
    <name evidence="12" type="ORF">ACFFTR_09975</name>
</gene>
<dbReference type="EC" id="2.7.13.3" evidence="2"/>
<evidence type="ECO:0000256" key="4">
    <source>
        <dbReference type="ARBA" id="ARBA00022679"/>
    </source>
</evidence>
<keyword evidence="5" id="KW-0547">Nucleotide-binding</keyword>
<dbReference type="Gene3D" id="1.20.5.1930">
    <property type="match status" value="1"/>
</dbReference>
<evidence type="ECO:0000256" key="9">
    <source>
        <dbReference type="SAM" id="MobiDB-lite"/>
    </source>
</evidence>
<comment type="caution">
    <text evidence="12">The sequence shown here is derived from an EMBL/GenBank/DDBJ whole genome shotgun (WGS) entry which is preliminary data.</text>
</comment>
<dbReference type="Pfam" id="PF02518">
    <property type="entry name" value="HATPase_c"/>
    <property type="match status" value="1"/>
</dbReference>
<evidence type="ECO:0000313" key="12">
    <source>
        <dbReference type="EMBL" id="MFB9443411.1"/>
    </source>
</evidence>
<dbReference type="Proteomes" id="UP001589608">
    <property type="component" value="Unassembled WGS sequence"/>
</dbReference>
<feature type="compositionally biased region" description="Low complexity" evidence="9">
    <location>
        <begin position="350"/>
        <end position="379"/>
    </location>
</feature>
<keyword evidence="13" id="KW-1185">Reference proteome</keyword>
<dbReference type="InterPro" id="IPR036890">
    <property type="entry name" value="HATPase_C_sf"/>
</dbReference>
<keyword evidence="4" id="KW-0808">Transferase</keyword>
<protein>
    <recommendedName>
        <fullName evidence="2">histidine kinase</fullName>
        <ecNumber evidence="2">2.7.13.3</ecNumber>
    </recommendedName>
</protein>
<accession>A0ABV5M3I3</accession>
<dbReference type="SUPFAM" id="SSF55874">
    <property type="entry name" value="ATPase domain of HSP90 chaperone/DNA topoisomerase II/histidine kinase"/>
    <property type="match status" value="1"/>
</dbReference>
<evidence type="ECO:0000256" key="8">
    <source>
        <dbReference type="ARBA" id="ARBA00023012"/>
    </source>
</evidence>
<feature type="region of interest" description="Disordered" evidence="9">
    <location>
        <begin position="350"/>
        <end position="395"/>
    </location>
</feature>